<evidence type="ECO:0000313" key="1">
    <source>
        <dbReference type="EMBL" id="RAW56730.1"/>
    </source>
</evidence>
<dbReference type="Proteomes" id="UP000251281">
    <property type="component" value="Unassembled WGS sequence"/>
</dbReference>
<reference evidence="1 2" key="1">
    <citation type="submission" date="2018-02" db="EMBL/GenBank/DDBJ databases">
        <title>Complete genome sequencing of Faecalibacterium prausnitzii strains isolated from the human gut.</title>
        <authorList>
            <person name="Fitzgerald B.C."/>
            <person name="Shkoporov A.N."/>
            <person name="Ross P.R."/>
            <person name="Hill C."/>
        </authorList>
    </citation>
    <scope>NUCLEOTIDE SEQUENCE [LARGE SCALE GENOMIC DNA]</scope>
    <source>
        <strain evidence="1 2">APC923/51-1</strain>
    </source>
</reference>
<comment type="caution">
    <text evidence="1">The sequence shown here is derived from an EMBL/GenBank/DDBJ whole genome shotgun (WGS) entry which is preliminary data.</text>
</comment>
<gene>
    <name evidence="1" type="ORF">C4N24_09905</name>
</gene>
<organism evidence="1 2">
    <name type="scientific">Faecalibacterium prausnitzii</name>
    <dbReference type="NCBI Taxonomy" id="853"/>
    <lineage>
        <taxon>Bacteria</taxon>
        <taxon>Bacillati</taxon>
        <taxon>Bacillota</taxon>
        <taxon>Clostridia</taxon>
        <taxon>Eubacteriales</taxon>
        <taxon>Oscillospiraceae</taxon>
        <taxon>Faecalibacterium</taxon>
    </lineage>
</organism>
<protein>
    <submittedName>
        <fullName evidence="1">Uncharacterized protein</fullName>
    </submittedName>
</protein>
<proteinExistence type="predicted"/>
<accession>A0A329U667</accession>
<evidence type="ECO:0000313" key="2">
    <source>
        <dbReference type="Proteomes" id="UP000251281"/>
    </source>
</evidence>
<sequence length="94" mass="10345">MDTYKIAIDTFLAETSECKASGCAVFTGADIAFQDIQLHTHRNKSEPHFMAGHTMLSVPLSSILSIEKLVLRDIQSTEYEIITKEGGTITLDVV</sequence>
<name>A0A329U667_9FIRM</name>
<dbReference type="EMBL" id="PRLD01000009">
    <property type="protein sequence ID" value="RAW56730.1"/>
    <property type="molecule type" value="Genomic_DNA"/>
</dbReference>
<dbReference type="AlphaFoldDB" id="A0A329U667"/>
<dbReference type="RefSeq" id="WP_112091282.1">
    <property type="nucleotide sequence ID" value="NZ_PRLD01000009.1"/>
</dbReference>